<dbReference type="AlphaFoldDB" id="A0A4Y2TIJ8"/>
<sequence>MRVINSWCQERSALPLSHAMSDTAVKKIFADNNTKKFSLILRCSGCFNPTWHVVQFSKTAASYAGQQDTGAPEACMPYSLCHGLYGSPVFKLQERYIGIYRVPTEVPYRPFNYRMAAAILIRVVSRHGKVTMRYWMKPLTAPPGGKRWS</sequence>
<dbReference type="Proteomes" id="UP000499080">
    <property type="component" value="Unassembled WGS sequence"/>
</dbReference>
<proteinExistence type="predicted"/>
<evidence type="ECO:0000313" key="2">
    <source>
        <dbReference type="Proteomes" id="UP000499080"/>
    </source>
</evidence>
<evidence type="ECO:0000313" key="1">
    <source>
        <dbReference type="EMBL" id="GBO00465.1"/>
    </source>
</evidence>
<name>A0A4Y2TIJ8_ARAVE</name>
<gene>
    <name evidence="1" type="ORF">AVEN_250153_1</name>
</gene>
<protein>
    <submittedName>
        <fullName evidence="1">Uncharacterized protein</fullName>
    </submittedName>
</protein>
<dbReference type="EMBL" id="BGPR01028971">
    <property type="protein sequence ID" value="GBO00465.1"/>
    <property type="molecule type" value="Genomic_DNA"/>
</dbReference>
<accession>A0A4Y2TIJ8</accession>
<organism evidence="1 2">
    <name type="scientific">Araneus ventricosus</name>
    <name type="common">Orbweaver spider</name>
    <name type="synonym">Epeira ventricosa</name>
    <dbReference type="NCBI Taxonomy" id="182803"/>
    <lineage>
        <taxon>Eukaryota</taxon>
        <taxon>Metazoa</taxon>
        <taxon>Ecdysozoa</taxon>
        <taxon>Arthropoda</taxon>
        <taxon>Chelicerata</taxon>
        <taxon>Arachnida</taxon>
        <taxon>Araneae</taxon>
        <taxon>Araneomorphae</taxon>
        <taxon>Entelegynae</taxon>
        <taxon>Araneoidea</taxon>
        <taxon>Araneidae</taxon>
        <taxon>Araneus</taxon>
    </lineage>
</organism>
<keyword evidence="2" id="KW-1185">Reference proteome</keyword>
<reference evidence="1 2" key="1">
    <citation type="journal article" date="2019" name="Sci. Rep.">
        <title>Orb-weaving spider Araneus ventricosus genome elucidates the spidroin gene catalogue.</title>
        <authorList>
            <person name="Kono N."/>
            <person name="Nakamura H."/>
            <person name="Ohtoshi R."/>
            <person name="Moran D.A.P."/>
            <person name="Shinohara A."/>
            <person name="Yoshida Y."/>
            <person name="Fujiwara M."/>
            <person name="Mori M."/>
            <person name="Tomita M."/>
            <person name="Arakawa K."/>
        </authorList>
    </citation>
    <scope>NUCLEOTIDE SEQUENCE [LARGE SCALE GENOMIC DNA]</scope>
</reference>
<comment type="caution">
    <text evidence="1">The sequence shown here is derived from an EMBL/GenBank/DDBJ whole genome shotgun (WGS) entry which is preliminary data.</text>
</comment>